<evidence type="ECO:0000313" key="3">
    <source>
        <dbReference type="Proteomes" id="UP000474175"/>
    </source>
</evidence>
<feature type="domain" description="Secretion system C-terminal sorting" evidence="1">
    <location>
        <begin position="470"/>
        <end position="535"/>
    </location>
</feature>
<reference evidence="2 3" key="1">
    <citation type="submission" date="2020-02" db="EMBL/GenBank/DDBJ databases">
        <title>Draft genome sequence of two Spirosoma agri KCTC 52727 and Spirosoma terrae KCTC 52035.</title>
        <authorList>
            <person name="Rojas J."/>
            <person name="Ambika Manirajan B."/>
            <person name="Suarez C."/>
            <person name="Ratering S."/>
            <person name="Schnell S."/>
        </authorList>
    </citation>
    <scope>NUCLEOTIDE SEQUENCE [LARGE SCALE GENOMIC DNA]</scope>
    <source>
        <strain evidence="2 3">KCTC 52035</strain>
    </source>
</reference>
<dbReference type="AlphaFoldDB" id="A0A6L9L6G5"/>
<protein>
    <submittedName>
        <fullName evidence="2">T9SS type A sorting domain-containing protein</fullName>
    </submittedName>
</protein>
<evidence type="ECO:0000259" key="1">
    <source>
        <dbReference type="Pfam" id="PF18962"/>
    </source>
</evidence>
<evidence type="ECO:0000313" key="2">
    <source>
        <dbReference type="EMBL" id="NDU96064.1"/>
    </source>
</evidence>
<organism evidence="2 3">
    <name type="scientific">Spirosoma terrae</name>
    <dbReference type="NCBI Taxonomy" id="1968276"/>
    <lineage>
        <taxon>Bacteria</taxon>
        <taxon>Pseudomonadati</taxon>
        <taxon>Bacteroidota</taxon>
        <taxon>Cytophagia</taxon>
        <taxon>Cytophagales</taxon>
        <taxon>Cytophagaceae</taxon>
        <taxon>Spirosoma</taxon>
    </lineage>
</organism>
<proteinExistence type="predicted"/>
<accession>A0A6L9L6G5</accession>
<comment type="caution">
    <text evidence="2">The sequence shown here is derived from an EMBL/GenBank/DDBJ whole genome shotgun (WGS) entry which is preliminary data.</text>
</comment>
<dbReference type="NCBIfam" id="TIGR04183">
    <property type="entry name" value="Por_Secre_tail"/>
    <property type="match status" value="1"/>
</dbReference>
<dbReference type="InterPro" id="IPR026444">
    <property type="entry name" value="Secre_tail"/>
</dbReference>
<keyword evidence="3" id="KW-1185">Reference proteome</keyword>
<sequence>MMLLFALYTLVGSRSYGQCPPTSVSITGGPVTIPSGGIVAVIASSFSVGPGAHLTIDGNYTAFVDTVFIDPSAIIDGSGVFHIASRRQSGASDGCPARPTYIDGNGAKVDVLIRNENPNNLVLADLTKGATPTNGQATLYLGKGLDFGTTSLNIFGVSTPVDNNDVILNNYDVRFDNDALTSNYTASRFFVTNGTGHVGKESLQTFIFPVGRAEGDYTPASINASAATSDFFVNVNDYATSASNEQSPSEGIDRTWNIYASNASASATVNLQHNLSTNGGNYTNENAFVTRYIGTAPNTAGGATSQSLWDYTGNCSAGSATGTLVTGSAIIGASELTRAFTTFATNAASNDANYTKSRCDNSPMPVRLAQFRGQWVAGKGNQLTWLTYQEQNNDHFEIQSGSDARALETVGRVAGKGTTTMAQVYEFVDAQPQNELTYYRLKQVDTDGTFTYSSIIAVRRNIEVSNGLMVYPNPVIDELKLQLTSKQTPDEVRIYSLNGGQLVHQTMNAKSISAGNLPVGNYIIEVKTKEGEILRQSFVKY</sequence>
<dbReference type="EMBL" id="JAAFZH010000005">
    <property type="protein sequence ID" value="NDU96064.1"/>
    <property type="molecule type" value="Genomic_DNA"/>
</dbReference>
<dbReference type="RefSeq" id="WP_163949367.1">
    <property type="nucleotide sequence ID" value="NZ_JAAFZH010000005.1"/>
</dbReference>
<name>A0A6L9L6G5_9BACT</name>
<dbReference type="Proteomes" id="UP000474175">
    <property type="component" value="Unassembled WGS sequence"/>
</dbReference>
<dbReference type="Pfam" id="PF18962">
    <property type="entry name" value="Por_Secre_tail"/>
    <property type="match status" value="1"/>
</dbReference>
<gene>
    <name evidence="2" type="ORF">GK108_14370</name>
</gene>